<dbReference type="GO" id="GO:0006412">
    <property type="term" value="P:translation"/>
    <property type="evidence" value="ECO:0007669"/>
    <property type="project" value="InterPro"/>
</dbReference>
<comment type="similarity">
    <text evidence="1 6">Belongs to the universal ribosomal protein uL30 family.</text>
</comment>
<comment type="subunit">
    <text evidence="2">Part of the 50S ribosomal subunit.</text>
</comment>
<evidence type="ECO:0000256" key="3">
    <source>
        <dbReference type="ARBA" id="ARBA00022980"/>
    </source>
</evidence>
<dbReference type="Proteomes" id="UP000319836">
    <property type="component" value="Unassembled WGS sequence"/>
</dbReference>
<dbReference type="InterPro" id="IPR005996">
    <property type="entry name" value="Ribosomal_uL30_bac-type"/>
</dbReference>
<organism evidence="8 9">
    <name type="scientific">Eiseniibacteriota bacterium</name>
    <dbReference type="NCBI Taxonomy" id="2212470"/>
    <lineage>
        <taxon>Bacteria</taxon>
        <taxon>Candidatus Eiseniibacteriota</taxon>
    </lineage>
</organism>
<evidence type="ECO:0000256" key="6">
    <source>
        <dbReference type="RuleBase" id="RU003734"/>
    </source>
</evidence>
<evidence type="ECO:0000256" key="1">
    <source>
        <dbReference type="ARBA" id="ARBA00007594"/>
    </source>
</evidence>
<name>A0A538U0I6_UNCEI</name>
<dbReference type="Gene3D" id="3.30.1390.20">
    <property type="entry name" value="Ribosomal protein L30, ferredoxin-like fold domain"/>
    <property type="match status" value="1"/>
</dbReference>
<dbReference type="Pfam" id="PF00327">
    <property type="entry name" value="Ribosomal_L30"/>
    <property type="match status" value="1"/>
</dbReference>
<dbReference type="PIRSF" id="PIRSF002211">
    <property type="entry name" value="Ribosomal_L30_bac-type"/>
    <property type="match status" value="1"/>
</dbReference>
<dbReference type="PANTHER" id="PTHR15892:SF2">
    <property type="entry name" value="LARGE RIBOSOMAL SUBUNIT PROTEIN UL30M"/>
    <property type="match status" value="1"/>
</dbReference>
<dbReference type="HAMAP" id="MF_01371_B">
    <property type="entry name" value="Ribosomal_uL30_B"/>
    <property type="match status" value="1"/>
</dbReference>
<dbReference type="CDD" id="cd01658">
    <property type="entry name" value="Ribosomal_L30"/>
    <property type="match status" value="1"/>
</dbReference>
<dbReference type="EMBL" id="VBPA01000305">
    <property type="protein sequence ID" value="TMQ69392.1"/>
    <property type="molecule type" value="Genomic_DNA"/>
</dbReference>
<dbReference type="NCBIfam" id="TIGR01308">
    <property type="entry name" value="rpmD_bact"/>
    <property type="match status" value="1"/>
</dbReference>
<dbReference type="GO" id="GO:0003735">
    <property type="term" value="F:structural constituent of ribosome"/>
    <property type="evidence" value="ECO:0007669"/>
    <property type="project" value="InterPro"/>
</dbReference>
<dbReference type="AlphaFoldDB" id="A0A538U0I6"/>
<sequence>MERKVRIRQVRSLSGRQEAQRATVRALGIVRLNQVVEHVDTPQIRGMIFKVRHLVEVEDVHQDR</sequence>
<dbReference type="PANTHER" id="PTHR15892">
    <property type="entry name" value="MITOCHONDRIAL RIBOSOMAL PROTEIN L30"/>
    <property type="match status" value="1"/>
</dbReference>
<comment type="caution">
    <text evidence="8">The sequence shown here is derived from an EMBL/GenBank/DDBJ whole genome shotgun (WGS) entry which is preliminary data.</text>
</comment>
<evidence type="ECO:0000256" key="4">
    <source>
        <dbReference type="ARBA" id="ARBA00023274"/>
    </source>
</evidence>
<protein>
    <recommendedName>
        <fullName evidence="5">50S ribosomal protein L30</fullName>
    </recommendedName>
</protein>
<evidence type="ECO:0000256" key="5">
    <source>
        <dbReference type="ARBA" id="ARBA00035492"/>
    </source>
</evidence>
<dbReference type="SUPFAM" id="SSF55129">
    <property type="entry name" value="Ribosomal protein L30p/L7e"/>
    <property type="match status" value="1"/>
</dbReference>
<reference evidence="8 9" key="1">
    <citation type="journal article" date="2019" name="Nat. Microbiol.">
        <title>Mediterranean grassland soil C-N compound turnover is dependent on rainfall and depth, and is mediated by genomically divergent microorganisms.</title>
        <authorList>
            <person name="Diamond S."/>
            <person name="Andeer P.F."/>
            <person name="Li Z."/>
            <person name="Crits-Christoph A."/>
            <person name="Burstein D."/>
            <person name="Anantharaman K."/>
            <person name="Lane K.R."/>
            <person name="Thomas B.C."/>
            <person name="Pan C."/>
            <person name="Northen T.R."/>
            <person name="Banfield J.F."/>
        </authorList>
    </citation>
    <scope>NUCLEOTIDE SEQUENCE [LARGE SCALE GENOMIC DNA]</scope>
    <source>
        <strain evidence="8">WS_10</strain>
    </source>
</reference>
<proteinExistence type="inferred from homology"/>
<gene>
    <name evidence="8" type="primary">rpmD</name>
    <name evidence="8" type="ORF">E6K80_11900</name>
</gene>
<dbReference type="GO" id="GO:0022625">
    <property type="term" value="C:cytosolic large ribosomal subunit"/>
    <property type="evidence" value="ECO:0007669"/>
    <property type="project" value="TreeGrafter"/>
</dbReference>
<keyword evidence="4 6" id="KW-0687">Ribonucleoprotein</keyword>
<accession>A0A538U0I6</accession>
<dbReference type="InterPro" id="IPR036919">
    <property type="entry name" value="Ribo_uL30_ferredoxin-like_sf"/>
</dbReference>
<feature type="domain" description="Large ribosomal subunit protein uL30-like ferredoxin-like fold" evidence="7">
    <location>
        <begin position="5"/>
        <end position="55"/>
    </location>
</feature>
<keyword evidence="3 6" id="KW-0689">Ribosomal protein</keyword>
<evidence type="ECO:0000256" key="2">
    <source>
        <dbReference type="ARBA" id="ARBA00011838"/>
    </source>
</evidence>
<dbReference type="PROSITE" id="PS00634">
    <property type="entry name" value="RIBOSOMAL_L30"/>
    <property type="match status" value="1"/>
</dbReference>
<dbReference type="FunFam" id="3.30.1390.20:FF:000001">
    <property type="entry name" value="50S ribosomal protein L30"/>
    <property type="match status" value="1"/>
</dbReference>
<dbReference type="InterPro" id="IPR018038">
    <property type="entry name" value="Ribosomal_uL30_CS"/>
</dbReference>
<evidence type="ECO:0000313" key="8">
    <source>
        <dbReference type="EMBL" id="TMQ69392.1"/>
    </source>
</evidence>
<evidence type="ECO:0000313" key="9">
    <source>
        <dbReference type="Proteomes" id="UP000319836"/>
    </source>
</evidence>
<evidence type="ECO:0000259" key="7">
    <source>
        <dbReference type="Pfam" id="PF00327"/>
    </source>
</evidence>
<dbReference type="InterPro" id="IPR016082">
    <property type="entry name" value="Ribosomal_uL30_ferredoxin-like"/>
</dbReference>